<dbReference type="PANTHER" id="PTHR33054">
    <property type="entry name" value="CCHC-TYPE DOMAIN-CONTAINING PROTEIN"/>
    <property type="match status" value="1"/>
</dbReference>
<organism evidence="2 3">
    <name type="scientific">Lithocarpus litseifolius</name>
    <dbReference type="NCBI Taxonomy" id="425828"/>
    <lineage>
        <taxon>Eukaryota</taxon>
        <taxon>Viridiplantae</taxon>
        <taxon>Streptophyta</taxon>
        <taxon>Embryophyta</taxon>
        <taxon>Tracheophyta</taxon>
        <taxon>Spermatophyta</taxon>
        <taxon>Magnoliopsida</taxon>
        <taxon>eudicotyledons</taxon>
        <taxon>Gunneridae</taxon>
        <taxon>Pentapetalae</taxon>
        <taxon>rosids</taxon>
        <taxon>fabids</taxon>
        <taxon>Fagales</taxon>
        <taxon>Fagaceae</taxon>
        <taxon>Lithocarpus</taxon>
    </lineage>
</organism>
<proteinExistence type="predicted"/>
<reference evidence="2 3" key="1">
    <citation type="submission" date="2024-01" db="EMBL/GenBank/DDBJ databases">
        <title>A telomere-to-telomere, gap-free genome of sweet tea (Lithocarpus litseifolius).</title>
        <authorList>
            <person name="Zhou J."/>
        </authorList>
    </citation>
    <scope>NUCLEOTIDE SEQUENCE [LARGE SCALE GENOMIC DNA]</scope>
    <source>
        <strain evidence="2">Zhou-2022a</strain>
        <tissue evidence="2">Leaf</tissue>
    </source>
</reference>
<keyword evidence="3" id="KW-1185">Reference proteome</keyword>
<evidence type="ECO:0000313" key="2">
    <source>
        <dbReference type="EMBL" id="KAL0013746.1"/>
    </source>
</evidence>
<name>A0AAW2DYB4_9ROSI</name>
<sequence>MHRSDCNSPFWKEKFINGLPRLFGEKVKETLYNPLGVIDSDNLTYGDISSTIRSEGMKMCKDFKIQSQANKSKAKYKVETFCTQYGLPPIAPSKRKPNSEGKNPLKSVTEKGQLPDITGKRNIAIPKIRIFIKRENLLDPRPQPGMRSPQKNQENASIVVSKVISAKNVDPRQNPLSTSSSSDHEIHQLNQSSSSEPSKDSDSFSGPRIDLACRDSCCRNKTINVLSKQVSILSKQDKLLGLTKQIEDPTEELIHFNKAKCQFKPKGKTLSQDLDISEVQDGILINPKYPESSSRYSSIIPFKTSQAKNPDLSVSIIPYPVNDFSGPI</sequence>
<dbReference type="PANTHER" id="PTHR33054:SF9">
    <property type="entry name" value="CCHC-TYPE DOMAIN-CONTAINING PROTEIN"/>
    <property type="match status" value="1"/>
</dbReference>
<dbReference type="EMBL" id="JAZDWU010000001">
    <property type="protein sequence ID" value="KAL0013746.1"/>
    <property type="molecule type" value="Genomic_DNA"/>
</dbReference>
<dbReference type="AlphaFoldDB" id="A0AAW2DYB4"/>
<gene>
    <name evidence="2" type="ORF">SO802_000815</name>
</gene>
<evidence type="ECO:0000256" key="1">
    <source>
        <dbReference type="SAM" id="MobiDB-lite"/>
    </source>
</evidence>
<accession>A0AAW2DYB4</accession>
<feature type="region of interest" description="Disordered" evidence="1">
    <location>
        <begin position="136"/>
        <end position="155"/>
    </location>
</feature>
<feature type="region of interest" description="Disordered" evidence="1">
    <location>
        <begin position="167"/>
        <end position="206"/>
    </location>
</feature>
<dbReference type="Proteomes" id="UP001459277">
    <property type="component" value="Unassembled WGS sequence"/>
</dbReference>
<evidence type="ECO:0000313" key="3">
    <source>
        <dbReference type="Proteomes" id="UP001459277"/>
    </source>
</evidence>
<protein>
    <submittedName>
        <fullName evidence="2">Uncharacterized protein</fullName>
    </submittedName>
</protein>
<feature type="region of interest" description="Disordered" evidence="1">
    <location>
        <begin position="87"/>
        <end position="114"/>
    </location>
</feature>
<comment type="caution">
    <text evidence="2">The sequence shown here is derived from an EMBL/GenBank/DDBJ whole genome shotgun (WGS) entry which is preliminary data.</text>
</comment>